<dbReference type="RefSeq" id="WP_147189622.1">
    <property type="nucleotide sequence ID" value="NZ_CP042435.1"/>
</dbReference>
<dbReference type="OrthoDB" id="6336595at2"/>
<dbReference type="KEGG" id="pgin:FRZ67_11090"/>
<proteinExistence type="predicted"/>
<dbReference type="EMBL" id="CP042435">
    <property type="protein sequence ID" value="QEC67815.1"/>
    <property type="molecule type" value="Genomic_DNA"/>
</dbReference>
<gene>
    <name evidence="1" type="ORF">FRZ67_11090</name>
</gene>
<name>A0A5B8V9J6_9BACT</name>
<evidence type="ECO:0000313" key="2">
    <source>
        <dbReference type="Proteomes" id="UP000321533"/>
    </source>
</evidence>
<protein>
    <recommendedName>
        <fullName evidence="3">Glycosyltransferase family 1 protein</fullName>
    </recommendedName>
</protein>
<accession>A0A5B8V9J6</accession>
<evidence type="ECO:0008006" key="3">
    <source>
        <dbReference type="Google" id="ProtNLM"/>
    </source>
</evidence>
<organism evidence="1 2">
    <name type="scientific">Panacibacter ginsenosidivorans</name>
    <dbReference type="NCBI Taxonomy" id="1813871"/>
    <lineage>
        <taxon>Bacteria</taxon>
        <taxon>Pseudomonadati</taxon>
        <taxon>Bacteroidota</taxon>
        <taxon>Chitinophagia</taxon>
        <taxon>Chitinophagales</taxon>
        <taxon>Chitinophagaceae</taxon>
        <taxon>Panacibacter</taxon>
    </lineage>
</organism>
<evidence type="ECO:0000313" key="1">
    <source>
        <dbReference type="EMBL" id="QEC67815.1"/>
    </source>
</evidence>
<keyword evidence="2" id="KW-1185">Reference proteome</keyword>
<dbReference type="Proteomes" id="UP000321533">
    <property type="component" value="Chromosome"/>
</dbReference>
<reference evidence="1 2" key="1">
    <citation type="journal article" date="2016" name="Int. J. Syst. Evol. Microbiol.">
        <title>Panacibacter ginsenosidivorans gen. nov., sp. nov., with ginsenoside converting activity isolated from soil of a ginseng field.</title>
        <authorList>
            <person name="Siddiqi M.Z."/>
            <person name="Muhammad Shafi S."/>
            <person name="Choi K.D."/>
            <person name="Im W.T."/>
        </authorList>
    </citation>
    <scope>NUCLEOTIDE SEQUENCE [LARGE SCALE GENOMIC DNA]</scope>
    <source>
        <strain evidence="1 2">Gsoil1550</strain>
    </source>
</reference>
<sequence length="350" mass="40211">MHKPLNATLFLSTDVLHLNQVYVGFGILRQLGLINVAIKKGEDTGFGTPFFKCIIENKKIIFEMHDSPGYIAKEAYNWCDYYFKRSVTPVIKINNPKIIPWGLNFYITSVHDFSLKRSLLKPGFKNAVSTYVRSNIFLSNIFKIKNGASSANIKYFNAKPFHTTKPVIVFSPRLWDPQRVEGHKYEERIRLNAERIAFVKGLREHFSNYYNGGVEDTAYARTVCPELIIPLKQTHKKKYLQDLKQSAIGVSTGGLVNSIGWKFGEYIMFSKAIISNNINDFLLHAPVQEQTNYFAYESTDHFLSLTDLLIKKDALRYEMMQANYTYAQNYLRPEKQLAIALANAGFELRV</sequence>
<dbReference type="AlphaFoldDB" id="A0A5B8V9J6"/>